<organism evidence="2 3">
    <name type="scientific">Gimesia algae</name>
    <dbReference type="NCBI Taxonomy" id="2527971"/>
    <lineage>
        <taxon>Bacteria</taxon>
        <taxon>Pseudomonadati</taxon>
        <taxon>Planctomycetota</taxon>
        <taxon>Planctomycetia</taxon>
        <taxon>Planctomycetales</taxon>
        <taxon>Planctomycetaceae</taxon>
        <taxon>Gimesia</taxon>
    </lineage>
</organism>
<dbReference type="Proteomes" id="UP000316855">
    <property type="component" value="Chromosome"/>
</dbReference>
<dbReference type="EMBL" id="CP036343">
    <property type="protein sequence ID" value="QDT88819.1"/>
    <property type="molecule type" value="Genomic_DNA"/>
</dbReference>
<gene>
    <name evidence="2" type="ORF">Pan161_04380</name>
</gene>
<dbReference type="KEGG" id="gax:Pan161_04380"/>
<proteinExistence type="predicted"/>
<sequence length="158" mass="18061" precursor="true">MRFPFAIVIVILAASPSMGQQADPYSTILQSPSEIERSDTDDRTIMLMKESYNATHTEIRTRYNYWLQGVGEISGLLDSVKRFHLIRLEIEGKADKRKFVEQKLAFAKTIEAQTAKGKSKAEYEALREIEKCSARAFRIAVELELERLRKSDTKANSE</sequence>
<evidence type="ECO:0000313" key="2">
    <source>
        <dbReference type="EMBL" id="QDT88819.1"/>
    </source>
</evidence>
<protein>
    <submittedName>
        <fullName evidence="2">Uncharacterized protein</fullName>
    </submittedName>
</protein>
<accession>A0A517V736</accession>
<reference evidence="2 3" key="1">
    <citation type="submission" date="2019-02" db="EMBL/GenBank/DDBJ databases">
        <title>Deep-cultivation of Planctomycetes and their phenomic and genomic characterization uncovers novel biology.</title>
        <authorList>
            <person name="Wiegand S."/>
            <person name="Jogler M."/>
            <person name="Boedeker C."/>
            <person name="Pinto D."/>
            <person name="Vollmers J."/>
            <person name="Rivas-Marin E."/>
            <person name="Kohn T."/>
            <person name="Peeters S.H."/>
            <person name="Heuer A."/>
            <person name="Rast P."/>
            <person name="Oberbeckmann S."/>
            <person name="Bunk B."/>
            <person name="Jeske O."/>
            <person name="Meyerdierks A."/>
            <person name="Storesund J.E."/>
            <person name="Kallscheuer N."/>
            <person name="Luecker S."/>
            <person name="Lage O.M."/>
            <person name="Pohl T."/>
            <person name="Merkel B.J."/>
            <person name="Hornburger P."/>
            <person name="Mueller R.-W."/>
            <person name="Bruemmer F."/>
            <person name="Labrenz M."/>
            <person name="Spormann A.M."/>
            <person name="Op den Camp H."/>
            <person name="Overmann J."/>
            <person name="Amann R."/>
            <person name="Jetten M.S.M."/>
            <person name="Mascher T."/>
            <person name="Medema M.H."/>
            <person name="Devos D.P."/>
            <person name="Kaster A.-K."/>
            <person name="Ovreas L."/>
            <person name="Rohde M."/>
            <person name="Galperin M.Y."/>
            <person name="Jogler C."/>
        </authorList>
    </citation>
    <scope>NUCLEOTIDE SEQUENCE [LARGE SCALE GENOMIC DNA]</scope>
    <source>
        <strain evidence="2 3">Pan161</strain>
    </source>
</reference>
<dbReference type="RefSeq" id="WP_145223951.1">
    <property type="nucleotide sequence ID" value="NZ_CP036343.1"/>
</dbReference>
<dbReference type="AlphaFoldDB" id="A0A517V736"/>
<evidence type="ECO:0000313" key="3">
    <source>
        <dbReference type="Proteomes" id="UP000316855"/>
    </source>
</evidence>
<feature type="signal peptide" evidence="1">
    <location>
        <begin position="1"/>
        <end position="22"/>
    </location>
</feature>
<keyword evidence="1" id="KW-0732">Signal</keyword>
<evidence type="ECO:0000256" key="1">
    <source>
        <dbReference type="SAM" id="SignalP"/>
    </source>
</evidence>
<feature type="chain" id="PRO_5021927176" evidence="1">
    <location>
        <begin position="23"/>
        <end position="158"/>
    </location>
</feature>
<name>A0A517V736_9PLAN</name>
<keyword evidence="3" id="KW-1185">Reference proteome</keyword>
<dbReference type="OrthoDB" id="10018025at2"/>